<evidence type="ECO:0000259" key="2">
    <source>
        <dbReference type="Pfam" id="PF10908"/>
    </source>
</evidence>
<gene>
    <name evidence="3" type="ORF">FXV83_20165</name>
</gene>
<keyword evidence="1" id="KW-1133">Transmembrane helix</keyword>
<name>A0A5S4YLK0_9BRAD</name>
<evidence type="ECO:0000313" key="4">
    <source>
        <dbReference type="Proteomes" id="UP000324797"/>
    </source>
</evidence>
<dbReference type="Proteomes" id="UP000324797">
    <property type="component" value="Unassembled WGS sequence"/>
</dbReference>
<feature type="transmembrane region" description="Helical" evidence="1">
    <location>
        <begin position="59"/>
        <end position="78"/>
    </location>
</feature>
<dbReference type="AlphaFoldDB" id="A0A5S4YLK0"/>
<organism evidence="3 4">
    <name type="scientific">Bradyrhizobium hipponense</name>
    <dbReference type="NCBI Taxonomy" id="2605638"/>
    <lineage>
        <taxon>Bacteria</taxon>
        <taxon>Pseudomonadati</taxon>
        <taxon>Pseudomonadota</taxon>
        <taxon>Alphaproteobacteria</taxon>
        <taxon>Hyphomicrobiales</taxon>
        <taxon>Nitrobacteraceae</taxon>
        <taxon>Bradyrhizobium</taxon>
    </lineage>
</organism>
<evidence type="ECO:0000256" key="1">
    <source>
        <dbReference type="SAM" id="Phobius"/>
    </source>
</evidence>
<comment type="caution">
    <text evidence="3">The sequence shown here is derived from an EMBL/GenBank/DDBJ whole genome shotgun (WGS) entry which is preliminary data.</text>
</comment>
<dbReference type="EMBL" id="VSTH01000061">
    <property type="protein sequence ID" value="TYO64792.1"/>
    <property type="molecule type" value="Genomic_DNA"/>
</dbReference>
<accession>A0A5S4YLK0</accession>
<dbReference type="InterPro" id="IPR021225">
    <property type="entry name" value="Tlde1_dom"/>
</dbReference>
<sequence>MLASERDQQRHFEGGLSDTVLDARRMSTSIAAQSNAARKSKKFSKHSLRKPSRKTTTQNVLGAAAIGCVVLGAGWTVYSNIFAASVYPTVGSLRYDEPVIKRAPRVVLREAGEAVKEAFALLPDRLQVAAPISREMFNERFAAAATQGVESNAASAVAQAPATKIAEAKDTAKDAAKDSAKPTVTAKVAEALKPLSPTKVADKIADKVGDLAKAKRADAPVQLASADPAEIVPAPEAKPTKSFADRAKAAVMSITGPRQSMVEKLWGKREPSGGLLAYASADASVTASIAPREQNPMLGGSAPYERDTAVYDISAKTVYLPDGTKLEAHSGLGSNLDDPRSSRVRMRGVTPPHIYALKPREALFHGVPALRLTPIGGESAIYGRDGLLAHTFMLGPNGDSNGCVSFKDYYAFLDAYRNKGIRKLAVLARVE</sequence>
<reference evidence="3 4" key="1">
    <citation type="submission" date="2019-08" db="EMBL/GenBank/DDBJ databases">
        <title>Bradyrhizobium hipponensis sp. nov., a rhizobium isolated from a Lupinus angustifolius root nodule in Tunisia.</title>
        <authorList>
            <person name="Off K."/>
            <person name="Rejili M."/>
            <person name="Mars M."/>
            <person name="Brachmann A."/>
            <person name="Marin M."/>
        </authorList>
    </citation>
    <scope>NUCLEOTIDE SEQUENCE [LARGE SCALE GENOMIC DNA]</scope>
    <source>
        <strain evidence="4">aSej3</strain>
    </source>
</reference>
<dbReference type="Pfam" id="PF10908">
    <property type="entry name" value="Tlde1_dom"/>
    <property type="match status" value="1"/>
</dbReference>
<protein>
    <submittedName>
        <fullName evidence="3">DUF2778 domain-containing protein</fullName>
    </submittedName>
</protein>
<feature type="domain" description="Tlde1" evidence="2">
    <location>
        <begin position="325"/>
        <end position="420"/>
    </location>
</feature>
<keyword evidence="1" id="KW-0812">Transmembrane</keyword>
<proteinExistence type="predicted"/>
<evidence type="ECO:0000313" key="3">
    <source>
        <dbReference type="EMBL" id="TYO64792.1"/>
    </source>
</evidence>
<keyword evidence="4" id="KW-1185">Reference proteome</keyword>
<keyword evidence="1" id="KW-0472">Membrane</keyword>